<evidence type="ECO:0000259" key="11">
    <source>
        <dbReference type="PROSITE" id="PS50262"/>
    </source>
</evidence>
<evidence type="ECO:0000256" key="7">
    <source>
        <dbReference type="ARBA" id="ARBA00023170"/>
    </source>
</evidence>
<dbReference type="Pfam" id="PF00001">
    <property type="entry name" value="7tm_1"/>
    <property type="match status" value="1"/>
</dbReference>
<keyword evidence="8 9" id="KW-0807">Transducer</keyword>
<evidence type="ECO:0000313" key="14">
    <source>
        <dbReference type="WBParaSite" id="BTMF_0001692601-mRNA-1"/>
    </source>
</evidence>
<dbReference type="PRINTS" id="PR00237">
    <property type="entry name" value="GPCRRHODOPSN"/>
</dbReference>
<evidence type="ECO:0000256" key="10">
    <source>
        <dbReference type="SAM" id="Phobius"/>
    </source>
</evidence>
<feature type="transmembrane region" description="Helical" evidence="10">
    <location>
        <begin position="58"/>
        <end position="83"/>
    </location>
</feature>
<keyword evidence="6 10" id="KW-0472">Membrane</keyword>
<comment type="subcellular location">
    <subcellularLocation>
        <location evidence="1">Cell membrane</location>
        <topology evidence="1">Multi-pass membrane protein</topology>
    </subcellularLocation>
</comment>
<dbReference type="Proteomes" id="UP000280834">
    <property type="component" value="Unassembled WGS sequence"/>
</dbReference>
<evidence type="ECO:0000313" key="13">
    <source>
        <dbReference type="Proteomes" id="UP000280834"/>
    </source>
</evidence>
<dbReference type="PANTHER" id="PTHR24229">
    <property type="entry name" value="NEUROPEPTIDES RECEPTOR"/>
    <property type="match status" value="1"/>
</dbReference>
<keyword evidence="3 9" id="KW-0812">Transmembrane</keyword>
<dbReference type="PANTHER" id="PTHR24229:SF100">
    <property type="entry name" value="G-PROTEIN COUPLED RECEPTORS FAMILY 1 PROFILE DOMAIN-CONTAINING PROTEIN"/>
    <property type="match status" value="1"/>
</dbReference>
<evidence type="ECO:0000256" key="9">
    <source>
        <dbReference type="RuleBase" id="RU000688"/>
    </source>
</evidence>
<dbReference type="SUPFAM" id="SSF81321">
    <property type="entry name" value="Family A G protein-coupled receptor-like"/>
    <property type="match status" value="1"/>
</dbReference>
<dbReference type="WBParaSite" id="BTMF_0001692601-mRNA-1">
    <property type="protein sequence ID" value="BTMF_0001692601-mRNA-1"/>
    <property type="gene ID" value="BTMF_0001692601"/>
</dbReference>
<evidence type="ECO:0000256" key="4">
    <source>
        <dbReference type="ARBA" id="ARBA00022989"/>
    </source>
</evidence>
<evidence type="ECO:0000256" key="1">
    <source>
        <dbReference type="ARBA" id="ARBA00004651"/>
    </source>
</evidence>
<dbReference type="GO" id="GO:0004930">
    <property type="term" value="F:G protein-coupled receptor activity"/>
    <property type="evidence" value="ECO:0007669"/>
    <property type="project" value="UniProtKB-KW"/>
</dbReference>
<organism evidence="14">
    <name type="scientific">Brugia timori</name>
    <dbReference type="NCBI Taxonomy" id="42155"/>
    <lineage>
        <taxon>Eukaryota</taxon>
        <taxon>Metazoa</taxon>
        <taxon>Ecdysozoa</taxon>
        <taxon>Nematoda</taxon>
        <taxon>Chromadorea</taxon>
        <taxon>Rhabditida</taxon>
        <taxon>Spirurina</taxon>
        <taxon>Spiruromorpha</taxon>
        <taxon>Filarioidea</taxon>
        <taxon>Onchocercidae</taxon>
        <taxon>Brugia</taxon>
    </lineage>
</organism>
<sequence length="143" mass="16188">MNVTEVLDNNSTTNLENTGTDLYLFILPIIVIFGLCGNVISLVTIFHSRLREANNLQISANLYLIVLTTSDSVFLLGLLLILFKLDFITYHFCVIIEYILSTSSYISSWSVAALTIERYLAIAYPLKHARVTLYLFANIFKVK</sequence>
<evidence type="ECO:0000256" key="5">
    <source>
        <dbReference type="ARBA" id="ARBA00023040"/>
    </source>
</evidence>
<keyword evidence="7 9" id="KW-0675">Receptor</keyword>
<dbReference type="InterPro" id="IPR017452">
    <property type="entry name" value="GPCR_Rhodpsn_7TM"/>
</dbReference>
<dbReference type="SMR" id="A0A0R3RA63"/>
<evidence type="ECO:0000256" key="3">
    <source>
        <dbReference type="ARBA" id="ARBA00022692"/>
    </source>
</evidence>
<dbReference type="EMBL" id="UZAG01021786">
    <property type="protein sequence ID" value="VDO51585.1"/>
    <property type="molecule type" value="Genomic_DNA"/>
</dbReference>
<comment type="similarity">
    <text evidence="9">Belongs to the G-protein coupled receptor 1 family.</text>
</comment>
<dbReference type="Gene3D" id="1.20.1070.10">
    <property type="entry name" value="Rhodopsin 7-helix transmembrane proteins"/>
    <property type="match status" value="1"/>
</dbReference>
<name>A0A0R3RA63_9BILA</name>
<keyword evidence="5 9" id="KW-0297">G-protein coupled receptor</keyword>
<keyword evidence="13" id="KW-1185">Reference proteome</keyword>
<reference evidence="12 13" key="2">
    <citation type="submission" date="2018-11" db="EMBL/GenBank/DDBJ databases">
        <authorList>
            <consortium name="Pathogen Informatics"/>
        </authorList>
    </citation>
    <scope>NUCLEOTIDE SEQUENCE [LARGE SCALE GENOMIC DNA]</scope>
</reference>
<feature type="domain" description="G-protein coupled receptors family 1 profile" evidence="11">
    <location>
        <begin position="37"/>
        <end position="143"/>
    </location>
</feature>
<keyword evidence="2" id="KW-1003">Cell membrane</keyword>
<protein>
    <submittedName>
        <fullName evidence="14">G_PROTEIN_RECEP_F1_2 domain-containing protein</fullName>
    </submittedName>
</protein>
<evidence type="ECO:0000256" key="6">
    <source>
        <dbReference type="ARBA" id="ARBA00023136"/>
    </source>
</evidence>
<dbReference type="GO" id="GO:0042277">
    <property type="term" value="F:peptide binding"/>
    <property type="evidence" value="ECO:0007669"/>
    <property type="project" value="TreeGrafter"/>
</dbReference>
<dbReference type="GO" id="GO:0043005">
    <property type="term" value="C:neuron projection"/>
    <property type="evidence" value="ECO:0007669"/>
    <property type="project" value="TreeGrafter"/>
</dbReference>
<dbReference type="PROSITE" id="PS50262">
    <property type="entry name" value="G_PROTEIN_RECEP_F1_2"/>
    <property type="match status" value="1"/>
</dbReference>
<gene>
    <name evidence="12" type="ORF">BTMF_LOCUS14896</name>
</gene>
<evidence type="ECO:0000256" key="2">
    <source>
        <dbReference type="ARBA" id="ARBA00022475"/>
    </source>
</evidence>
<dbReference type="PROSITE" id="PS00237">
    <property type="entry name" value="G_PROTEIN_RECEP_F1_1"/>
    <property type="match status" value="1"/>
</dbReference>
<reference evidence="14" key="1">
    <citation type="submission" date="2017-02" db="UniProtKB">
        <authorList>
            <consortium name="WormBaseParasite"/>
        </authorList>
    </citation>
    <scope>IDENTIFICATION</scope>
</reference>
<keyword evidence="4 10" id="KW-1133">Transmembrane helix</keyword>
<dbReference type="STRING" id="42155.A0A0R3RA63"/>
<dbReference type="GO" id="GO:0005886">
    <property type="term" value="C:plasma membrane"/>
    <property type="evidence" value="ECO:0007669"/>
    <property type="project" value="UniProtKB-SubCell"/>
</dbReference>
<proteinExistence type="inferred from homology"/>
<dbReference type="AlphaFoldDB" id="A0A0R3RA63"/>
<feature type="transmembrane region" description="Helical" evidence="10">
    <location>
        <begin position="89"/>
        <end position="116"/>
    </location>
</feature>
<evidence type="ECO:0000313" key="12">
    <source>
        <dbReference type="EMBL" id="VDO51585.1"/>
    </source>
</evidence>
<accession>A0A0R3RA63</accession>
<dbReference type="InterPro" id="IPR000276">
    <property type="entry name" value="GPCR_Rhodpsn"/>
</dbReference>
<feature type="transmembrane region" description="Helical" evidence="10">
    <location>
        <begin position="22"/>
        <end position="46"/>
    </location>
</feature>
<evidence type="ECO:0000256" key="8">
    <source>
        <dbReference type="ARBA" id="ARBA00023224"/>
    </source>
</evidence>